<dbReference type="PANTHER" id="PTHR11926">
    <property type="entry name" value="GLUCOSYL/GLUCURONOSYL TRANSFERASES"/>
    <property type="match status" value="1"/>
</dbReference>
<proteinExistence type="inferred from homology"/>
<dbReference type="Pfam" id="PF00201">
    <property type="entry name" value="UDPGT"/>
    <property type="match status" value="1"/>
</dbReference>
<dbReference type="EMBL" id="VDCV01000016">
    <property type="protein sequence ID" value="KAB5520073.1"/>
    <property type="molecule type" value="Genomic_DNA"/>
</dbReference>
<dbReference type="AlphaFoldDB" id="A0A5N5JRX1"/>
<dbReference type="SUPFAM" id="SSF53756">
    <property type="entry name" value="UDP-Glycosyltransferase/glycogen phosphorylase"/>
    <property type="match status" value="1"/>
</dbReference>
<dbReference type="Proteomes" id="UP000326939">
    <property type="component" value="Chromosome 16"/>
</dbReference>
<gene>
    <name evidence="3" type="ORF">DKX38_024392</name>
</gene>
<evidence type="ECO:0000256" key="2">
    <source>
        <dbReference type="ARBA" id="ARBA00022679"/>
    </source>
</evidence>
<organism evidence="3 4">
    <name type="scientific">Salix brachista</name>
    <dbReference type="NCBI Taxonomy" id="2182728"/>
    <lineage>
        <taxon>Eukaryota</taxon>
        <taxon>Viridiplantae</taxon>
        <taxon>Streptophyta</taxon>
        <taxon>Embryophyta</taxon>
        <taxon>Tracheophyta</taxon>
        <taxon>Spermatophyta</taxon>
        <taxon>Magnoliopsida</taxon>
        <taxon>eudicotyledons</taxon>
        <taxon>Gunneridae</taxon>
        <taxon>Pentapetalae</taxon>
        <taxon>rosids</taxon>
        <taxon>fabids</taxon>
        <taxon>Malpighiales</taxon>
        <taxon>Salicaceae</taxon>
        <taxon>Saliceae</taxon>
        <taxon>Salix</taxon>
    </lineage>
</organism>
<dbReference type="GO" id="GO:0080044">
    <property type="term" value="F:quercetin 7-O-glucosyltransferase activity"/>
    <property type="evidence" value="ECO:0007669"/>
    <property type="project" value="TreeGrafter"/>
</dbReference>
<dbReference type="CDD" id="cd03784">
    <property type="entry name" value="GT1_Gtf-like"/>
    <property type="match status" value="1"/>
</dbReference>
<evidence type="ECO:0000313" key="4">
    <source>
        <dbReference type="Proteomes" id="UP000326939"/>
    </source>
</evidence>
<protein>
    <recommendedName>
        <fullName evidence="5">Anthocyanidin 3-O-glucosyltransferase</fullName>
    </recommendedName>
</protein>
<comment type="caution">
    <text evidence="3">The sequence shown here is derived from an EMBL/GenBank/DDBJ whole genome shotgun (WGS) entry which is preliminary data.</text>
</comment>
<comment type="similarity">
    <text evidence="1">Belongs to the UDP-glycosyltransferase family.</text>
</comment>
<dbReference type="PANTHER" id="PTHR11926:SF1498">
    <property type="entry name" value="GLYCOSYLTRANSFERASE"/>
    <property type="match status" value="1"/>
</dbReference>
<name>A0A5N5JRX1_9ROSI</name>
<accession>A0A5N5JRX1</accession>
<dbReference type="GO" id="GO:0080043">
    <property type="term" value="F:quercetin 3-O-glucosyltransferase activity"/>
    <property type="evidence" value="ECO:0007669"/>
    <property type="project" value="TreeGrafter"/>
</dbReference>
<evidence type="ECO:0000256" key="1">
    <source>
        <dbReference type="ARBA" id="ARBA00009995"/>
    </source>
</evidence>
<evidence type="ECO:0008006" key="5">
    <source>
        <dbReference type="Google" id="ProtNLM"/>
    </source>
</evidence>
<sequence length="181" mass="20410">MFPPIYAIGPLHLLANNLIADDRLNSIVRPDTDDSESTIFPPEFLSETKDRGMLASWCPQEQILKHPAIGVFVSHMGWNSTLESVSCGVPLLCWPFIAEQQTNCWFACNKWGIGMEINGDVRRDQVGQLIRELMEGERGREMKRQAMEWKTKGEEAASSGGSSCRNFENLLVDILLVQKKK</sequence>
<evidence type="ECO:0000313" key="3">
    <source>
        <dbReference type="EMBL" id="KAB5520073.1"/>
    </source>
</evidence>
<keyword evidence="4" id="KW-1185">Reference proteome</keyword>
<keyword evidence="2" id="KW-0808">Transferase</keyword>
<dbReference type="InterPro" id="IPR002213">
    <property type="entry name" value="UDP_glucos_trans"/>
</dbReference>
<dbReference type="Gene3D" id="3.40.50.2000">
    <property type="entry name" value="Glycogen Phosphorylase B"/>
    <property type="match status" value="2"/>
</dbReference>
<reference evidence="4" key="1">
    <citation type="journal article" date="2019" name="Gigascience">
        <title>De novo genome assembly of the endangered Acer yangbiense, a plant species with extremely small populations endemic to Yunnan Province, China.</title>
        <authorList>
            <person name="Yang J."/>
            <person name="Wariss H.M."/>
            <person name="Tao L."/>
            <person name="Zhang R."/>
            <person name="Yun Q."/>
            <person name="Hollingsworth P."/>
            <person name="Dao Z."/>
            <person name="Luo G."/>
            <person name="Guo H."/>
            <person name="Ma Y."/>
            <person name="Sun W."/>
        </authorList>
    </citation>
    <scope>NUCLEOTIDE SEQUENCE [LARGE SCALE GENOMIC DNA]</scope>
    <source>
        <strain evidence="4">cv. br00</strain>
    </source>
</reference>